<proteinExistence type="predicted"/>
<reference evidence="2 3" key="1">
    <citation type="submission" date="2019-03" db="EMBL/GenBank/DDBJ databases">
        <title>Genomic Encyclopedia of Type Strains, Phase IV (KMG-IV): sequencing the most valuable type-strain genomes for metagenomic binning, comparative biology and taxonomic classification.</title>
        <authorList>
            <person name="Goeker M."/>
        </authorList>
    </citation>
    <scope>NUCLEOTIDE SEQUENCE [LARGE SCALE GENOMIC DNA]</scope>
    <source>
        <strain evidence="2 3">DSM 45765</strain>
    </source>
</reference>
<gene>
    <name evidence="2" type="ORF">EV191_102418</name>
</gene>
<evidence type="ECO:0000313" key="2">
    <source>
        <dbReference type="EMBL" id="TCP55206.1"/>
    </source>
</evidence>
<dbReference type="OrthoDB" id="8481541at2"/>
<organism evidence="2 3">
    <name type="scientific">Tamaricihabitans halophyticus</name>
    <dbReference type="NCBI Taxonomy" id="1262583"/>
    <lineage>
        <taxon>Bacteria</taxon>
        <taxon>Bacillati</taxon>
        <taxon>Actinomycetota</taxon>
        <taxon>Actinomycetes</taxon>
        <taxon>Pseudonocardiales</taxon>
        <taxon>Pseudonocardiaceae</taxon>
        <taxon>Tamaricihabitans</taxon>
    </lineage>
</organism>
<dbReference type="Pfam" id="PF11238">
    <property type="entry name" value="DUF3039"/>
    <property type="match status" value="1"/>
</dbReference>
<evidence type="ECO:0000313" key="3">
    <source>
        <dbReference type="Proteomes" id="UP000294911"/>
    </source>
</evidence>
<feature type="region of interest" description="Disordered" evidence="1">
    <location>
        <begin position="1"/>
        <end position="30"/>
    </location>
</feature>
<dbReference type="EMBL" id="SLXQ01000002">
    <property type="protein sequence ID" value="TCP55206.1"/>
    <property type="molecule type" value="Genomic_DNA"/>
</dbReference>
<dbReference type="RefSeq" id="WP_132876558.1">
    <property type="nucleotide sequence ID" value="NZ_SLXQ01000002.1"/>
</dbReference>
<evidence type="ECO:0000256" key="1">
    <source>
        <dbReference type="SAM" id="MobiDB-lite"/>
    </source>
</evidence>
<keyword evidence="3" id="KW-1185">Reference proteome</keyword>
<protein>
    <submittedName>
        <fullName evidence="2">DUF3039 family protein</fullName>
    </submittedName>
</protein>
<comment type="caution">
    <text evidence="2">The sequence shown here is derived from an EMBL/GenBank/DDBJ whole genome shotgun (WGS) entry which is preliminary data.</text>
</comment>
<dbReference type="InterPro" id="IPR021400">
    <property type="entry name" value="DUF3039"/>
</dbReference>
<accession>A0A4V2SUQ0</accession>
<name>A0A4V2SUQ0_9PSEU</name>
<sequence>MDGVSTATQTLPELDTRPEGTESTDDERPEVFHYVRKDKIAESAVMGTHVVALCGEVFPVTKSAKPGSPVCPDCKRIFEEMPPGGDDE</sequence>
<dbReference type="Proteomes" id="UP000294911">
    <property type="component" value="Unassembled WGS sequence"/>
</dbReference>
<dbReference type="AlphaFoldDB" id="A0A4V2SUQ0"/>
<feature type="compositionally biased region" description="Polar residues" evidence="1">
    <location>
        <begin position="1"/>
        <end position="11"/>
    </location>
</feature>